<keyword evidence="7" id="KW-0472">Membrane</keyword>
<dbReference type="GO" id="GO:0000160">
    <property type="term" value="P:phosphorelay signal transduction system"/>
    <property type="evidence" value="ECO:0007669"/>
    <property type="project" value="UniProtKB-KW"/>
</dbReference>
<dbReference type="Pfam" id="PF07695">
    <property type="entry name" value="7TMR-DISM_7TM"/>
    <property type="match status" value="1"/>
</dbReference>
<dbReference type="PANTHER" id="PTHR24421:SF10">
    <property type="entry name" value="NITRATE_NITRITE SENSOR PROTEIN NARQ"/>
    <property type="match status" value="1"/>
</dbReference>
<comment type="caution">
    <text evidence="9">The sequence shown here is derived from an EMBL/GenBank/DDBJ whole genome shotgun (WGS) entry which is preliminary data.</text>
</comment>
<feature type="transmembrane region" description="Helical" evidence="7">
    <location>
        <begin position="228"/>
        <end position="248"/>
    </location>
</feature>
<dbReference type="GO" id="GO:0004673">
    <property type="term" value="F:protein histidine kinase activity"/>
    <property type="evidence" value="ECO:0007669"/>
    <property type="project" value="UniProtKB-EC"/>
</dbReference>
<evidence type="ECO:0000256" key="5">
    <source>
        <dbReference type="ARBA" id="ARBA00023012"/>
    </source>
</evidence>
<evidence type="ECO:0000256" key="4">
    <source>
        <dbReference type="ARBA" id="ARBA00022777"/>
    </source>
</evidence>
<dbReference type="Pfam" id="PF02518">
    <property type="entry name" value="HATPase_c"/>
    <property type="match status" value="1"/>
</dbReference>
<evidence type="ECO:0000256" key="6">
    <source>
        <dbReference type="SAM" id="Coils"/>
    </source>
</evidence>
<proteinExistence type="predicted"/>
<keyword evidence="6" id="KW-0175">Coiled coil</keyword>
<evidence type="ECO:0000256" key="2">
    <source>
        <dbReference type="ARBA" id="ARBA00012438"/>
    </source>
</evidence>
<dbReference type="Gene3D" id="3.30.565.10">
    <property type="entry name" value="Histidine kinase-like ATPase, C-terminal domain"/>
    <property type="match status" value="1"/>
</dbReference>
<dbReference type="EMBL" id="QQAV01000001">
    <property type="protein sequence ID" value="RDI29124.1"/>
    <property type="molecule type" value="Genomic_DNA"/>
</dbReference>
<name>A0A370FQH5_9BURK</name>
<dbReference type="InterPro" id="IPR003594">
    <property type="entry name" value="HATPase_dom"/>
</dbReference>
<keyword evidence="10" id="KW-1185">Reference proteome</keyword>
<feature type="coiled-coil region" evidence="6">
    <location>
        <begin position="374"/>
        <end position="421"/>
    </location>
</feature>
<sequence length="606" mass="65246">MLLCCLLCTGGAIGAVPEGGLQTLRSAEAVVRVAGEAPRPAAPVSLPFRWADQAPRQPGGATVTLDLPVPPPGGDDRFYGLLFEALGNQAAVYVDDRLVARWGQPGDAGFDAGRGPRLVRLPADLVEGTAAPLRLRIELSFQPQRGGGVSAVRWGPLARVEALEAQERLWRNTLSLVYATGLLLMGGLAAGLWWRQRDPLYGCFGLAAVAGALRNFDQSGLQMPLPWPWWGALVAMSYAVHIALLARFVTLALHRPPPRVLQLLTAILWASVLLAGASFALRQPLMWTAALALLCAGGIVSLPGVVREVVAGRRPTAYALLVAGVLAIAAGLHDLLRVRIGLGSASWVPLTPHAMFGFVLILAGMVVERYSRSVREYRDLARSLDARVAERERQLTAAMDALQAEREQQAVLLERQRLMREIHDGVGSQLVGLLNLVGRPGADPALMEAQVKLALDELRVAVDSLQPLEGDLTVVLATLRYRLQPRLEAAGLTLEWEVDSLPPRADVTPQTAMQIQRILLEGFTNVLRHAQARRIRLEAHWHAGPPERMEIVLADDGRGFAADGPPAGGQGLASMRSRAAAIGATLAVTSTPEHGTTVRLDWPVRR</sequence>
<gene>
    <name evidence="9" type="ORF">DFR41_101880</name>
</gene>
<evidence type="ECO:0000256" key="7">
    <source>
        <dbReference type="SAM" id="Phobius"/>
    </source>
</evidence>
<keyword evidence="4" id="KW-0418">Kinase</keyword>
<dbReference type="SUPFAM" id="SSF55874">
    <property type="entry name" value="ATPase domain of HSP90 chaperone/DNA topoisomerase II/histidine kinase"/>
    <property type="match status" value="1"/>
</dbReference>
<protein>
    <recommendedName>
        <fullName evidence="2">histidine kinase</fullName>
        <ecNumber evidence="2">2.7.13.3</ecNumber>
    </recommendedName>
</protein>
<evidence type="ECO:0000313" key="9">
    <source>
        <dbReference type="EMBL" id="RDI29124.1"/>
    </source>
</evidence>
<dbReference type="CDD" id="cd16917">
    <property type="entry name" value="HATPase_UhpB-NarQ-NarX-like"/>
    <property type="match status" value="1"/>
</dbReference>
<dbReference type="InterPro" id="IPR011623">
    <property type="entry name" value="7TMR_DISM_rcpt_extracell_dom1"/>
</dbReference>
<keyword evidence="5" id="KW-0902">Two-component regulatory system</keyword>
<dbReference type="AlphaFoldDB" id="A0A370FQH5"/>
<keyword evidence="3" id="KW-0808">Transferase</keyword>
<organism evidence="9 10">
    <name type="scientific">Pseudacidovorax intermedius</name>
    <dbReference type="NCBI Taxonomy" id="433924"/>
    <lineage>
        <taxon>Bacteria</taxon>
        <taxon>Pseudomonadati</taxon>
        <taxon>Pseudomonadota</taxon>
        <taxon>Betaproteobacteria</taxon>
        <taxon>Burkholderiales</taxon>
        <taxon>Comamonadaceae</taxon>
        <taxon>Pseudacidovorax</taxon>
    </lineage>
</organism>
<feature type="transmembrane region" description="Helical" evidence="7">
    <location>
        <begin position="348"/>
        <end position="367"/>
    </location>
</feature>
<dbReference type="PANTHER" id="PTHR24421">
    <property type="entry name" value="NITRATE/NITRITE SENSOR PROTEIN NARX-RELATED"/>
    <property type="match status" value="1"/>
</dbReference>
<evidence type="ECO:0000256" key="1">
    <source>
        <dbReference type="ARBA" id="ARBA00000085"/>
    </source>
</evidence>
<comment type="catalytic activity">
    <reaction evidence="1">
        <text>ATP + protein L-histidine = ADP + protein N-phospho-L-histidine.</text>
        <dbReference type="EC" id="2.7.13.3"/>
    </reaction>
</comment>
<dbReference type="InterPro" id="IPR036890">
    <property type="entry name" value="HATPase_C_sf"/>
</dbReference>
<feature type="transmembrane region" description="Helical" evidence="7">
    <location>
        <begin position="176"/>
        <end position="194"/>
    </location>
</feature>
<feature type="transmembrane region" description="Helical" evidence="7">
    <location>
        <begin position="260"/>
        <end position="281"/>
    </location>
</feature>
<dbReference type="SMART" id="SM00387">
    <property type="entry name" value="HATPase_c"/>
    <property type="match status" value="1"/>
</dbReference>
<feature type="transmembrane region" description="Helical" evidence="7">
    <location>
        <begin position="318"/>
        <end position="336"/>
    </location>
</feature>
<evidence type="ECO:0000259" key="8">
    <source>
        <dbReference type="SMART" id="SM00387"/>
    </source>
</evidence>
<reference evidence="9 10" key="1">
    <citation type="submission" date="2018-07" db="EMBL/GenBank/DDBJ databases">
        <title>Genomic Encyclopedia of Type Strains, Phase IV (KMG-IV): sequencing the most valuable type-strain genomes for metagenomic binning, comparative biology and taxonomic classification.</title>
        <authorList>
            <person name="Goeker M."/>
        </authorList>
    </citation>
    <scope>NUCLEOTIDE SEQUENCE [LARGE SCALE GENOMIC DNA]</scope>
    <source>
        <strain evidence="9 10">DSM 21352</strain>
    </source>
</reference>
<keyword evidence="7" id="KW-0812">Transmembrane</keyword>
<evidence type="ECO:0000256" key="3">
    <source>
        <dbReference type="ARBA" id="ARBA00022679"/>
    </source>
</evidence>
<dbReference type="InterPro" id="IPR050482">
    <property type="entry name" value="Sensor_HK_TwoCompSys"/>
</dbReference>
<accession>A0A370FQH5</accession>
<feature type="domain" description="Histidine kinase/HSP90-like ATPase" evidence="8">
    <location>
        <begin position="510"/>
        <end position="606"/>
    </location>
</feature>
<feature type="transmembrane region" description="Helical" evidence="7">
    <location>
        <begin position="287"/>
        <end position="306"/>
    </location>
</feature>
<dbReference type="EC" id="2.7.13.3" evidence="2"/>
<keyword evidence="7" id="KW-1133">Transmembrane helix</keyword>
<evidence type="ECO:0000313" key="10">
    <source>
        <dbReference type="Proteomes" id="UP000255265"/>
    </source>
</evidence>
<dbReference type="Gene3D" id="1.20.5.1930">
    <property type="match status" value="1"/>
</dbReference>
<dbReference type="Proteomes" id="UP000255265">
    <property type="component" value="Unassembled WGS sequence"/>
</dbReference>